<feature type="region of interest" description="Disordered" evidence="1">
    <location>
        <begin position="34"/>
        <end position="61"/>
    </location>
</feature>
<evidence type="ECO:0008006" key="5">
    <source>
        <dbReference type="Google" id="ProtNLM"/>
    </source>
</evidence>
<protein>
    <recommendedName>
        <fullName evidence="5">Secreted protein</fullName>
    </recommendedName>
</protein>
<keyword evidence="4" id="KW-1185">Reference proteome</keyword>
<sequence>MTRSLTTLSLCLVGMTLAPAVLAQAKSSVDVAATQGSPEFRDPKTGQVWTPETVGQDGRPIGPEDAAFDPRAQAATMQQVLQKATARPVGSVPITAGPTVPIVVMENPTLRAIPGQRWQVVMYLNNNSGNTINPVVDCNFTNAGKPVTNTRAQVTPMGPGVRAGIAVMGPRTNFFVDKAACTVASP</sequence>
<feature type="chain" id="PRO_5022021805" description="Secreted protein" evidence="2">
    <location>
        <begin position="24"/>
        <end position="186"/>
    </location>
</feature>
<evidence type="ECO:0000313" key="3">
    <source>
        <dbReference type="EMBL" id="GEP58240.1"/>
    </source>
</evidence>
<evidence type="ECO:0000256" key="2">
    <source>
        <dbReference type="SAM" id="SignalP"/>
    </source>
</evidence>
<dbReference type="RefSeq" id="WP_147153283.1">
    <property type="nucleotide sequence ID" value="NZ_BKAJ01000096.1"/>
</dbReference>
<dbReference type="AlphaFoldDB" id="A0A512NH19"/>
<dbReference type="OrthoDB" id="7371779at2"/>
<evidence type="ECO:0000313" key="4">
    <source>
        <dbReference type="Proteomes" id="UP000321058"/>
    </source>
</evidence>
<dbReference type="Proteomes" id="UP000321058">
    <property type="component" value="Unassembled WGS sequence"/>
</dbReference>
<keyword evidence="2" id="KW-0732">Signal</keyword>
<organism evidence="3 4">
    <name type="scientific">Reyranella soli</name>
    <dbReference type="NCBI Taxonomy" id="1230389"/>
    <lineage>
        <taxon>Bacteria</taxon>
        <taxon>Pseudomonadati</taxon>
        <taxon>Pseudomonadota</taxon>
        <taxon>Alphaproteobacteria</taxon>
        <taxon>Hyphomicrobiales</taxon>
        <taxon>Reyranellaceae</taxon>
        <taxon>Reyranella</taxon>
    </lineage>
</organism>
<reference evidence="3 4" key="1">
    <citation type="submission" date="2019-07" db="EMBL/GenBank/DDBJ databases">
        <title>Whole genome shotgun sequence of Reyranella soli NBRC 108950.</title>
        <authorList>
            <person name="Hosoyama A."/>
            <person name="Uohara A."/>
            <person name="Ohji S."/>
            <person name="Ichikawa N."/>
        </authorList>
    </citation>
    <scope>NUCLEOTIDE SEQUENCE [LARGE SCALE GENOMIC DNA]</scope>
    <source>
        <strain evidence="3 4">NBRC 108950</strain>
    </source>
</reference>
<comment type="caution">
    <text evidence="3">The sequence shown here is derived from an EMBL/GenBank/DDBJ whole genome shotgun (WGS) entry which is preliminary data.</text>
</comment>
<dbReference type="EMBL" id="BKAJ01000096">
    <property type="protein sequence ID" value="GEP58240.1"/>
    <property type="molecule type" value="Genomic_DNA"/>
</dbReference>
<proteinExistence type="predicted"/>
<gene>
    <name evidence="3" type="ORF">RSO01_54060</name>
</gene>
<feature type="signal peptide" evidence="2">
    <location>
        <begin position="1"/>
        <end position="23"/>
    </location>
</feature>
<name>A0A512NH19_9HYPH</name>
<accession>A0A512NH19</accession>
<evidence type="ECO:0000256" key="1">
    <source>
        <dbReference type="SAM" id="MobiDB-lite"/>
    </source>
</evidence>